<keyword evidence="2" id="KW-1185">Reference proteome</keyword>
<evidence type="ECO:0000313" key="2">
    <source>
        <dbReference type="Proteomes" id="UP000198415"/>
    </source>
</evidence>
<accession>A0A238V628</accession>
<protein>
    <submittedName>
        <fullName evidence="1">Uncharacterized protein</fullName>
    </submittedName>
</protein>
<dbReference type="EMBL" id="FZNR01000001">
    <property type="protein sequence ID" value="SNR28969.1"/>
    <property type="molecule type" value="Genomic_DNA"/>
</dbReference>
<proteinExistence type="predicted"/>
<organism evidence="1 2">
    <name type="scientific">Actinoplanes regularis</name>
    <dbReference type="NCBI Taxonomy" id="52697"/>
    <lineage>
        <taxon>Bacteria</taxon>
        <taxon>Bacillati</taxon>
        <taxon>Actinomycetota</taxon>
        <taxon>Actinomycetes</taxon>
        <taxon>Micromonosporales</taxon>
        <taxon>Micromonosporaceae</taxon>
        <taxon>Actinoplanes</taxon>
    </lineage>
</organism>
<dbReference type="OrthoDB" id="4302021at2"/>
<dbReference type="RefSeq" id="WP_089291386.1">
    <property type="nucleotide sequence ID" value="NZ_BOMU01000005.1"/>
</dbReference>
<dbReference type="Proteomes" id="UP000198415">
    <property type="component" value="Unassembled WGS sequence"/>
</dbReference>
<reference evidence="1 2" key="1">
    <citation type="submission" date="2017-06" db="EMBL/GenBank/DDBJ databases">
        <authorList>
            <person name="Kim H.J."/>
            <person name="Triplett B.A."/>
        </authorList>
    </citation>
    <scope>NUCLEOTIDE SEQUENCE [LARGE SCALE GENOMIC DNA]</scope>
    <source>
        <strain evidence="1 2">DSM 43151</strain>
    </source>
</reference>
<evidence type="ECO:0000313" key="1">
    <source>
        <dbReference type="EMBL" id="SNR28969.1"/>
    </source>
</evidence>
<dbReference type="AlphaFoldDB" id="A0A238V628"/>
<name>A0A238V628_9ACTN</name>
<sequence>MTSELTAEENSLLVSGLGRVGATVNNGGGWGARLAAKLLPADVFETEVTVPLPHTETESRVRELFGTPAGPLQAVLGAGAMGLNPAVVTVTLAPDGLEKTTVHLRGVAKEGLIKQRAGREAAQRVADQLLRTE</sequence>
<gene>
    <name evidence="1" type="ORF">SAMN06264365_101628</name>
</gene>